<dbReference type="GO" id="GO:0006891">
    <property type="term" value="P:intra-Golgi vesicle-mediated transport"/>
    <property type="evidence" value="ECO:0007669"/>
    <property type="project" value="TreeGrafter"/>
</dbReference>
<dbReference type="InterPro" id="IPR007265">
    <property type="entry name" value="COG_su3"/>
</dbReference>
<keyword evidence="5" id="KW-0653">Protein transport</keyword>
<dbReference type="PANTHER" id="PTHR13302:SF8">
    <property type="entry name" value="CONSERVED OLIGOMERIC GOLGI COMPLEX SUBUNIT 3"/>
    <property type="match status" value="1"/>
</dbReference>
<dbReference type="InterPro" id="IPR048685">
    <property type="entry name" value="COG3_C"/>
</dbReference>
<comment type="subcellular location">
    <subcellularLocation>
        <location evidence="1">Golgi apparatus membrane</location>
        <topology evidence="1">Peripheral membrane protein</topology>
    </subcellularLocation>
</comment>
<dbReference type="GO" id="GO:0017119">
    <property type="term" value="C:Golgi transport complex"/>
    <property type="evidence" value="ECO:0007669"/>
    <property type="project" value="TreeGrafter"/>
</dbReference>
<dbReference type="OrthoDB" id="296793at2759"/>
<organism evidence="11 12">
    <name type="scientific">Lachancea thermotolerans (strain ATCC 56472 / CBS 6340 / NRRL Y-8284)</name>
    <name type="common">Yeast</name>
    <name type="synonym">Kluyveromyces thermotolerans</name>
    <dbReference type="NCBI Taxonomy" id="559295"/>
    <lineage>
        <taxon>Eukaryota</taxon>
        <taxon>Fungi</taxon>
        <taxon>Dikarya</taxon>
        <taxon>Ascomycota</taxon>
        <taxon>Saccharomycotina</taxon>
        <taxon>Saccharomycetes</taxon>
        <taxon>Saccharomycetales</taxon>
        <taxon>Saccharomycetaceae</taxon>
        <taxon>Lachancea</taxon>
    </lineage>
</organism>
<reference evidence="11 12" key="1">
    <citation type="journal article" date="2009" name="Genome Res.">
        <title>Comparative genomics of protoploid Saccharomycetaceae.</title>
        <authorList>
            <consortium name="The Genolevures Consortium"/>
            <person name="Souciet J.-L."/>
            <person name="Dujon B."/>
            <person name="Gaillardin C."/>
            <person name="Johnston M."/>
            <person name="Baret P.V."/>
            <person name="Cliften P."/>
            <person name="Sherman D.J."/>
            <person name="Weissenbach J."/>
            <person name="Westhof E."/>
            <person name="Wincker P."/>
            <person name="Jubin C."/>
            <person name="Poulain J."/>
            <person name="Barbe V."/>
            <person name="Segurens B."/>
            <person name="Artiguenave F."/>
            <person name="Anthouard V."/>
            <person name="Vacherie B."/>
            <person name="Val M.-E."/>
            <person name="Fulton R.S."/>
            <person name="Minx P."/>
            <person name="Wilson R."/>
            <person name="Durrens P."/>
            <person name="Jean G."/>
            <person name="Marck C."/>
            <person name="Martin T."/>
            <person name="Nikolski M."/>
            <person name="Rolland T."/>
            <person name="Seret M.-L."/>
            <person name="Casaregola S."/>
            <person name="Despons L."/>
            <person name="Fairhead C."/>
            <person name="Fischer G."/>
            <person name="Lafontaine I."/>
            <person name="Leh V."/>
            <person name="Lemaire M."/>
            <person name="de Montigny J."/>
            <person name="Neuveglise C."/>
            <person name="Thierry A."/>
            <person name="Blanc-Lenfle I."/>
            <person name="Bleykasten C."/>
            <person name="Diffels J."/>
            <person name="Fritsch E."/>
            <person name="Frangeul L."/>
            <person name="Goeffon A."/>
            <person name="Jauniaux N."/>
            <person name="Kachouri-Lafond R."/>
            <person name="Payen C."/>
            <person name="Potier S."/>
            <person name="Pribylova L."/>
            <person name="Ozanne C."/>
            <person name="Richard G.-F."/>
            <person name="Sacerdot C."/>
            <person name="Straub M.-L."/>
            <person name="Talla E."/>
        </authorList>
    </citation>
    <scope>NUCLEOTIDE SEQUENCE [LARGE SCALE GENOMIC DNA]</scope>
    <source>
        <strain evidence="12">ATCC 56472 / CBS 6340 / NRRL Y-8284</strain>
    </source>
</reference>
<dbReference type="eggNOG" id="KOG2604">
    <property type="taxonomic scope" value="Eukaryota"/>
</dbReference>
<evidence type="ECO:0000256" key="3">
    <source>
        <dbReference type="ARBA" id="ARBA00020976"/>
    </source>
</evidence>
<proteinExistence type="inferred from homology"/>
<dbReference type="KEGG" id="lth:KLTH0H07216g"/>
<dbReference type="GeneID" id="8294510"/>
<dbReference type="GO" id="GO:0006914">
    <property type="term" value="P:autophagy"/>
    <property type="evidence" value="ECO:0007669"/>
    <property type="project" value="TreeGrafter"/>
</dbReference>
<keyword evidence="6" id="KW-0333">Golgi apparatus</keyword>
<evidence type="ECO:0000256" key="6">
    <source>
        <dbReference type="ARBA" id="ARBA00023034"/>
    </source>
</evidence>
<dbReference type="GO" id="GO:0007030">
    <property type="term" value="P:Golgi organization"/>
    <property type="evidence" value="ECO:0007669"/>
    <property type="project" value="TreeGrafter"/>
</dbReference>
<name>C5E2S0_LACTC</name>
<gene>
    <name evidence="11" type="ordered locus">KLTH0H07216g</name>
</gene>
<evidence type="ECO:0000256" key="7">
    <source>
        <dbReference type="ARBA" id="ARBA00023136"/>
    </source>
</evidence>
<keyword evidence="7" id="KW-0472">Membrane</keyword>
<evidence type="ECO:0000256" key="4">
    <source>
        <dbReference type="ARBA" id="ARBA00022448"/>
    </source>
</evidence>
<dbReference type="STRING" id="559295.C5E2S0"/>
<evidence type="ECO:0000256" key="2">
    <source>
        <dbReference type="ARBA" id="ARBA00009936"/>
    </source>
</evidence>
<dbReference type="HOGENOM" id="CLU_011639_2_0_1"/>
<dbReference type="RefSeq" id="XP_002556193.1">
    <property type="nucleotide sequence ID" value="XM_002556147.1"/>
</dbReference>
<protein>
    <recommendedName>
        <fullName evidence="3">Conserved oligomeric Golgi complex subunit 3</fullName>
    </recommendedName>
    <alternativeName>
        <fullName evidence="8">Component of oligomeric Golgi complex 3</fullName>
    </alternativeName>
</protein>
<dbReference type="GO" id="GO:0005801">
    <property type="term" value="C:cis-Golgi network"/>
    <property type="evidence" value="ECO:0007669"/>
    <property type="project" value="InterPro"/>
</dbReference>
<dbReference type="PANTHER" id="PTHR13302">
    <property type="entry name" value="CONSERVED OLIGOMERIC GOLGI COMPLEX COMPONENT 3"/>
    <property type="match status" value="1"/>
</dbReference>
<dbReference type="InterPro" id="IPR048320">
    <property type="entry name" value="COG3_N"/>
</dbReference>
<feature type="domain" description="Conserved oligomeric Golgi complex subunit 3 C-terminal" evidence="10">
    <location>
        <begin position="231"/>
        <end position="562"/>
    </location>
</feature>
<dbReference type="OMA" id="DEFELWG"/>
<comment type="similarity">
    <text evidence="2">Belongs to the COG3 family.</text>
</comment>
<evidence type="ECO:0000313" key="11">
    <source>
        <dbReference type="EMBL" id="CAR30331.1"/>
    </source>
</evidence>
<keyword evidence="12" id="KW-1185">Reference proteome</keyword>
<dbReference type="GO" id="GO:0032258">
    <property type="term" value="P:cytoplasm to vacuole targeting by the Cvt pathway"/>
    <property type="evidence" value="ECO:0007669"/>
    <property type="project" value="TreeGrafter"/>
</dbReference>
<evidence type="ECO:0000259" key="9">
    <source>
        <dbReference type="Pfam" id="PF04136"/>
    </source>
</evidence>
<dbReference type="Pfam" id="PF04136">
    <property type="entry name" value="COG3_N"/>
    <property type="match status" value="1"/>
</dbReference>
<dbReference type="GO" id="GO:0000139">
    <property type="term" value="C:Golgi membrane"/>
    <property type="evidence" value="ECO:0007669"/>
    <property type="project" value="UniProtKB-SubCell"/>
</dbReference>
<evidence type="ECO:0000256" key="5">
    <source>
        <dbReference type="ARBA" id="ARBA00022927"/>
    </source>
</evidence>
<dbReference type="AlphaFoldDB" id="C5E2S0"/>
<accession>C5E2S0</accession>
<evidence type="ECO:0000256" key="8">
    <source>
        <dbReference type="ARBA" id="ARBA00031339"/>
    </source>
</evidence>
<keyword evidence="4" id="KW-0813">Transport</keyword>
<evidence type="ECO:0000313" key="12">
    <source>
        <dbReference type="Proteomes" id="UP000002036"/>
    </source>
</evidence>
<dbReference type="FunCoup" id="C5E2S0">
    <property type="interactions" value="779"/>
</dbReference>
<evidence type="ECO:0000256" key="1">
    <source>
        <dbReference type="ARBA" id="ARBA00004395"/>
    </source>
</evidence>
<feature type="domain" description="Conserved oligomeric Golgi complex subunit 3 N-terminal" evidence="9">
    <location>
        <begin position="67"/>
        <end position="211"/>
    </location>
</feature>
<sequence length="732" mass="84184">MTRSRGNSLVQSIATHAPSGKYLSPSLQDDELLGKLRRIGTSYKQIEVRAQPEARCKENKYSKYDQYVTGVDVKVSEYQTVIDQAEKINKQLALTVDKFCAISSETRDFTESTYELFEKFRNLDDLHKSIREYLSYFEALDPIVRGLHHFSSPNIVRKNSFKSKLSKIDESLQFLCEHKEFKDAEAYRIKFKQCMVRCCSLMATYLSNCLRSMFEEVVKSLEGISQSATRDALLYNKFSSIAADFYSVSRELSSRYSSKHHQTYHEELNSILQDCYNEYFRIRIKLLGPLISSQLENKEAQQKNFSLVKDIQDNLLFFTQLCEDEYSLIVQFFPEKEGKKSFNEWLFHLCEPLHDHVREKVLRESDVASLCDAVTLLNKYYQFEENSEEYDAQFRSVQLDKIFEPLLQDVQYRLIFRAQIYVETSIIAYRPTRDAFSINHRKGGLSKIEKGDGIVKSFLDSISESKDEVEEMHSCYPPVTRAIALLSKIYQMVNSSIFDTLAHHIVHDCVESLRAALRLVRESEDNLDVNLSYLKNLLMLRKQVQNFDIQYVCNETYVDFSGLRDFLRSLAHGGLSAASNSVFSLAREGAPKVVKNMVDARSELSVELRNAIKELTETAAHEIVGGCLNCSGVLISDNTQLRKNVEVILPRIYNQMCIFIKDHEVRIHLIDAIQDLVIRAYADYYEDVTQQAENGKIAKEDVSEIMYVDVFADLFNNVASQLEKGGASNSIV</sequence>
<evidence type="ECO:0000259" key="10">
    <source>
        <dbReference type="Pfam" id="PF20671"/>
    </source>
</evidence>
<dbReference type="InParanoid" id="C5E2S0"/>
<dbReference type="Pfam" id="PF20671">
    <property type="entry name" value="COG3_C"/>
    <property type="match status" value="1"/>
</dbReference>
<dbReference type="Proteomes" id="UP000002036">
    <property type="component" value="Chromosome H"/>
</dbReference>
<dbReference type="EMBL" id="CU928180">
    <property type="protein sequence ID" value="CAR30331.1"/>
    <property type="molecule type" value="Genomic_DNA"/>
</dbReference>